<dbReference type="PRINTS" id="PR01165">
    <property type="entry name" value="CYCOXIDASEI"/>
</dbReference>
<protein>
    <recommendedName>
        <fullName evidence="3">Cytochrome oxidase subunit I profile domain-containing protein</fullName>
    </recommendedName>
</protein>
<feature type="transmembrane region" description="Helical" evidence="2">
    <location>
        <begin position="118"/>
        <end position="141"/>
    </location>
</feature>
<dbReference type="InterPro" id="IPR036927">
    <property type="entry name" value="Cyt_c_oxase-like_su1_sf"/>
</dbReference>
<feature type="transmembrane region" description="Helical" evidence="2">
    <location>
        <begin position="302"/>
        <end position="322"/>
    </location>
</feature>
<evidence type="ECO:0000256" key="2">
    <source>
        <dbReference type="SAM" id="Phobius"/>
    </source>
</evidence>
<dbReference type="GO" id="GO:0022904">
    <property type="term" value="P:respiratory electron transport chain"/>
    <property type="evidence" value="ECO:0007669"/>
    <property type="project" value="TreeGrafter"/>
</dbReference>
<dbReference type="KEGG" id="fap:GR316_00755"/>
<name>A0A8J8MRG0_9RHOB</name>
<proteinExistence type="predicted"/>
<dbReference type="Pfam" id="PF00115">
    <property type="entry name" value="COX1"/>
    <property type="match status" value="1"/>
</dbReference>
<dbReference type="AlphaFoldDB" id="A0A8J8MRG0"/>
<dbReference type="Proteomes" id="UP000679284">
    <property type="component" value="Chromosome"/>
</dbReference>
<keyword evidence="1" id="KW-0249">Electron transport</keyword>
<evidence type="ECO:0000313" key="5">
    <source>
        <dbReference type="Proteomes" id="UP000679284"/>
    </source>
</evidence>
<keyword evidence="1" id="KW-0813">Transport</keyword>
<feature type="transmembrane region" description="Helical" evidence="2">
    <location>
        <begin position="153"/>
        <end position="183"/>
    </location>
</feature>
<feature type="transmembrane region" description="Helical" evidence="2">
    <location>
        <begin position="90"/>
        <end position="112"/>
    </location>
</feature>
<reference evidence="4" key="1">
    <citation type="submission" date="2020-01" db="EMBL/GenBank/DDBJ databases">
        <authorList>
            <person name="Yang Y."/>
            <person name="Kwon Y.M."/>
        </authorList>
    </citation>
    <scope>NUCLEOTIDE SEQUENCE</scope>
    <source>
        <strain evidence="4">PG104</strain>
    </source>
</reference>
<keyword evidence="5" id="KW-1185">Reference proteome</keyword>
<feature type="transmembrane region" description="Helical" evidence="2">
    <location>
        <begin position="276"/>
        <end position="295"/>
    </location>
</feature>
<organism evidence="4 5">
    <name type="scientific">Falsirhodobacter algicola</name>
    <dbReference type="NCBI Taxonomy" id="2692330"/>
    <lineage>
        <taxon>Bacteria</taxon>
        <taxon>Pseudomonadati</taxon>
        <taxon>Pseudomonadota</taxon>
        <taxon>Alphaproteobacteria</taxon>
        <taxon>Rhodobacterales</taxon>
        <taxon>Paracoccaceae</taxon>
        <taxon>Falsirhodobacter</taxon>
    </lineage>
</organism>
<dbReference type="PANTHER" id="PTHR10422:SF18">
    <property type="entry name" value="CYTOCHROME C OXIDASE SUBUNIT 1"/>
    <property type="match status" value="1"/>
</dbReference>
<keyword evidence="2" id="KW-0472">Membrane</keyword>
<dbReference type="GO" id="GO:0016020">
    <property type="term" value="C:membrane"/>
    <property type="evidence" value="ECO:0007669"/>
    <property type="project" value="InterPro"/>
</dbReference>
<dbReference type="InterPro" id="IPR000883">
    <property type="entry name" value="Cyt_C_Oxase_1"/>
</dbReference>
<feature type="domain" description="Cytochrome oxidase subunit I profile" evidence="3">
    <location>
        <begin position="13"/>
        <end position="378"/>
    </location>
</feature>
<dbReference type="GO" id="GO:0009060">
    <property type="term" value="P:aerobic respiration"/>
    <property type="evidence" value="ECO:0007669"/>
    <property type="project" value="InterPro"/>
</dbReference>
<feature type="transmembrane region" description="Helical" evidence="2">
    <location>
        <begin position="391"/>
        <end position="415"/>
    </location>
</feature>
<feature type="transmembrane region" description="Helical" evidence="2">
    <location>
        <begin position="360"/>
        <end position="379"/>
    </location>
</feature>
<feature type="transmembrane region" description="Helical" evidence="2">
    <location>
        <begin position="238"/>
        <end position="256"/>
    </location>
</feature>
<dbReference type="EMBL" id="CP047289">
    <property type="protein sequence ID" value="QUS34928.1"/>
    <property type="molecule type" value="Genomic_DNA"/>
</dbReference>
<sequence length="424" mass="42747">MAADDMTPKAAPDHRLIGLAHLLIALIAGAGASGLAAALRFGWIEGSAGAIAAHGVLMTFFVTLPALFGGIAALALPAEIGARGPALPRMAHLALWLHALGVAGAGAAVLTASLPVGLGALAMVGLSGSLSAINVITTFVVARRRPAAEVPVLGWSLLITACVLLAALPVVSAAAVLLAAGIGRPAALWLDAGGDVAALRGVLWFYGQPELFAMLLPGFGIIAHVTERATGRALPARTAFVGLLAIVAALGTILWMQQSFAGTLPMDGFLALAPRLAALPALMLAGLVLMVLRGAALGLPMAWGMAALALMATGAVTTLLGGTEPARFHYVVALASAFALFAAFYLWLPEITGRALPARSAWVQFGLIALGTVLGWAPGAFGSNGTVPAQIGTGLSVAGLALFLVSAGLALRPLLARGWALRRA</sequence>
<dbReference type="SUPFAM" id="SSF81442">
    <property type="entry name" value="Cytochrome c oxidase subunit I-like"/>
    <property type="match status" value="1"/>
</dbReference>
<dbReference type="RefSeq" id="WP_211784177.1">
    <property type="nucleotide sequence ID" value="NZ_CP047289.1"/>
</dbReference>
<dbReference type="PROSITE" id="PS50855">
    <property type="entry name" value="COX1"/>
    <property type="match status" value="1"/>
</dbReference>
<dbReference type="Gene3D" id="1.20.210.10">
    <property type="entry name" value="Cytochrome c oxidase-like, subunit I domain"/>
    <property type="match status" value="1"/>
</dbReference>
<feature type="transmembrane region" description="Helical" evidence="2">
    <location>
        <begin position="203"/>
        <end position="226"/>
    </location>
</feature>
<keyword evidence="1" id="KW-0679">Respiratory chain</keyword>
<dbReference type="PANTHER" id="PTHR10422">
    <property type="entry name" value="CYTOCHROME C OXIDASE SUBUNIT 1"/>
    <property type="match status" value="1"/>
</dbReference>
<keyword evidence="2" id="KW-1133">Transmembrane helix</keyword>
<dbReference type="GO" id="GO:0015990">
    <property type="term" value="P:electron transport coupled proton transport"/>
    <property type="evidence" value="ECO:0007669"/>
    <property type="project" value="TreeGrafter"/>
</dbReference>
<evidence type="ECO:0000256" key="1">
    <source>
        <dbReference type="ARBA" id="ARBA00022660"/>
    </source>
</evidence>
<dbReference type="GO" id="GO:0004129">
    <property type="term" value="F:cytochrome-c oxidase activity"/>
    <property type="evidence" value="ECO:0007669"/>
    <property type="project" value="InterPro"/>
</dbReference>
<evidence type="ECO:0000313" key="4">
    <source>
        <dbReference type="EMBL" id="QUS34928.1"/>
    </source>
</evidence>
<feature type="transmembrane region" description="Helical" evidence="2">
    <location>
        <begin position="16"/>
        <end position="39"/>
    </location>
</feature>
<accession>A0A8J8MRG0</accession>
<feature type="transmembrane region" description="Helical" evidence="2">
    <location>
        <begin position="328"/>
        <end position="348"/>
    </location>
</feature>
<feature type="transmembrane region" description="Helical" evidence="2">
    <location>
        <begin position="51"/>
        <end position="78"/>
    </location>
</feature>
<gene>
    <name evidence="4" type="ORF">GR316_00755</name>
</gene>
<dbReference type="InterPro" id="IPR023616">
    <property type="entry name" value="Cyt_c_oxase-like_su1_dom"/>
</dbReference>
<evidence type="ECO:0000259" key="3">
    <source>
        <dbReference type="PROSITE" id="PS50855"/>
    </source>
</evidence>
<keyword evidence="2" id="KW-0812">Transmembrane</keyword>
<dbReference type="GO" id="GO:0020037">
    <property type="term" value="F:heme binding"/>
    <property type="evidence" value="ECO:0007669"/>
    <property type="project" value="InterPro"/>
</dbReference>